<dbReference type="AlphaFoldDB" id="A0A7Z8Y453"/>
<gene>
    <name evidence="2" type="ORF">BREV_BREV_02075</name>
</gene>
<reference evidence="2 3" key="1">
    <citation type="submission" date="2018-11" db="EMBL/GenBank/DDBJ databases">
        <authorList>
            <person name="Peiro R."/>
            <person name="Begona"/>
            <person name="Cbmso G."/>
            <person name="Lopez M."/>
            <person name="Gonzalez S."/>
            <person name="Sacristan E."/>
            <person name="Castillo E."/>
        </authorList>
    </citation>
    <scope>NUCLEOTIDE SEQUENCE [LARGE SCALE GENOMIC DNA]</scope>
    <source>
        <strain evidence="2">Brev_genome</strain>
    </source>
</reference>
<feature type="domain" description="DUF305" evidence="1">
    <location>
        <begin position="29"/>
        <end position="105"/>
    </location>
</feature>
<dbReference type="PROSITE" id="PS51257">
    <property type="entry name" value="PROKAR_LIPOPROTEIN"/>
    <property type="match status" value="1"/>
</dbReference>
<dbReference type="PANTHER" id="PTHR36933:SF1">
    <property type="entry name" value="SLL0788 PROTEIN"/>
    <property type="match status" value="1"/>
</dbReference>
<dbReference type="InterPro" id="IPR005183">
    <property type="entry name" value="DUF305_CopM-like"/>
</dbReference>
<keyword evidence="3" id="KW-1185">Reference proteome</keyword>
<protein>
    <recommendedName>
        <fullName evidence="1">DUF305 domain-containing protein</fullName>
    </recommendedName>
</protein>
<dbReference type="EMBL" id="UXHF01000041">
    <property type="protein sequence ID" value="VDC50587.1"/>
    <property type="molecule type" value="Genomic_DNA"/>
</dbReference>
<dbReference type="Pfam" id="PF03713">
    <property type="entry name" value="DUF305"/>
    <property type="match status" value="1"/>
</dbReference>
<accession>A0A7Z8Y453</accession>
<dbReference type="InterPro" id="IPR012347">
    <property type="entry name" value="Ferritin-like"/>
</dbReference>
<sequence length="114" mass="11802">MIRAAPPIALLLVLGACDGGGDPVQQALREASAANQAAATHTTAEIQAAAQTADQAYVAKMIAHHEGAVATARVALRDSRDPEIRRMAQSVVDAQTREIAELKAWAPTPAPAAN</sequence>
<evidence type="ECO:0000259" key="1">
    <source>
        <dbReference type="Pfam" id="PF03713"/>
    </source>
</evidence>
<dbReference type="RefSeq" id="WP_154726300.1">
    <property type="nucleotide sequence ID" value="NZ_UXHF01000041.1"/>
</dbReference>
<evidence type="ECO:0000313" key="3">
    <source>
        <dbReference type="Proteomes" id="UP000289220"/>
    </source>
</evidence>
<comment type="caution">
    <text evidence="2">The sequence shown here is derived from an EMBL/GenBank/DDBJ whole genome shotgun (WGS) entry which is preliminary data.</text>
</comment>
<dbReference type="PANTHER" id="PTHR36933">
    <property type="entry name" value="SLL0788 PROTEIN"/>
    <property type="match status" value="1"/>
</dbReference>
<organism evidence="2 3">
    <name type="scientific">Brevundimonas mediterranea</name>
    <dbReference type="NCBI Taxonomy" id="74329"/>
    <lineage>
        <taxon>Bacteria</taxon>
        <taxon>Pseudomonadati</taxon>
        <taxon>Pseudomonadota</taxon>
        <taxon>Alphaproteobacteria</taxon>
        <taxon>Caulobacterales</taxon>
        <taxon>Caulobacteraceae</taxon>
        <taxon>Brevundimonas</taxon>
    </lineage>
</organism>
<proteinExistence type="predicted"/>
<dbReference type="Proteomes" id="UP000289220">
    <property type="component" value="Unassembled WGS sequence"/>
</dbReference>
<evidence type="ECO:0000313" key="2">
    <source>
        <dbReference type="EMBL" id="VDC50587.1"/>
    </source>
</evidence>
<name>A0A7Z8Y453_9CAUL</name>
<dbReference type="Gene3D" id="1.20.1260.10">
    <property type="match status" value="1"/>
</dbReference>